<feature type="domain" description="Baseplate protein J-like barrel" evidence="2">
    <location>
        <begin position="87"/>
        <end position="164"/>
    </location>
</feature>
<feature type="domain" description="Baseplate J-like central" evidence="3">
    <location>
        <begin position="189"/>
        <end position="262"/>
    </location>
</feature>
<dbReference type="Pfam" id="PF26079">
    <property type="entry name" value="Baseplate_J_C"/>
    <property type="match status" value="1"/>
</dbReference>
<dbReference type="InterPro" id="IPR058531">
    <property type="entry name" value="Baseplate_J_M"/>
</dbReference>
<comment type="similarity">
    <text evidence="1">Belongs to the Mu gp47/PBSX XkdT family.</text>
</comment>
<sequence>MPFNTPTMPELISRARSDLAGSSALLRSDAEVLARVNSAASYGRYAHQAYIADQILPDKADEDTLRRMARSRLKRDRLPAVAATGPAKFTGAVPAALDAGTLLQREDGQRFRVSLSVTLSSPTGVATLEAVDAGQLGNTPAGTVLRSVSPVEGVADTFTVLEPGIAGGTEQESIEALRGRVIRSYRVVPHGGSTSDYETWALEVPGVTRAWVRRRWMGPGTVAVFIVRDGDLSPIPGAEALALALAYIEGERPVTAEIAVLAPVEKPIQYEIKLLPDSSVVRAAVEAALVDLHNRESDLGGKLLRTHISEAISGAAGEKDHVLLSPAGDVVPGANELPTFGGILWR</sequence>
<evidence type="ECO:0000313" key="6">
    <source>
        <dbReference type="Proteomes" id="UP000016504"/>
    </source>
</evidence>
<gene>
    <name evidence="5" type="ORF">O204_05445</name>
</gene>
<dbReference type="InterPro" id="IPR058530">
    <property type="entry name" value="Baseplate_J-like_C"/>
</dbReference>
<dbReference type="EMBL" id="AVQG01000023">
    <property type="protein sequence ID" value="ERH56412.1"/>
    <property type="molecule type" value="Genomic_DNA"/>
</dbReference>
<dbReference type="AlphaFoldDB" id="U1UMZ6"/>
<reference evidence="5 6" key="1">
    <citation type="submission" date="2013-08" db="EMBL/GenBank/DDBJ databases">
        <title>Biodegradation of aromatic compounds in biofilm forming Pseudomonas isolated from sewage sludge.</title>
        <authorList>
            <person name="Qureshi A."/>
            <person name="Ghosh S."/>
            <person name="Khardenavis A.A."/>
            <person name="Kapley A."/>
            <person name="Purohit H.J."/>
        </authorList>
    </citation>
    <scope>NUCLEOTIDE SEQUENCE [LARGE SCALE GENOMIC DNA]</scope>
    <source>
        <strain evidence="5 6">EGD-AQ6</strain>
    </source>
</reference>
<proteinExistence type="inferred from homology"/>
<evidence type="ECO:0000313" key="5">
    <source>
        <dbReference type="EMBL" id="ERH56412.1"/>
    </source>
</evidence>
<evidence type="ECO:0000259" key="4">
    <source>
        <dbReference type="Pfam" id="PF26079"/>
    </source>
</evidence>
<accession>U1UMZ6</accession>
<protein>
    <submittedName>
        <fullName evidence="5">Baseplate J protein</fullName>
    </submittedName>
</protein>
<dbReference type="InterPro" id="IPR052399">
    <property type="entry name" value="Phage_Baseplate_Assmbl_Protein"/>
</dbReference>
<dbReference type="PANTHER" id="PTHR37829">
    <property type="entry name" value="PHAGE-LIKE ELEMENT PBSX PROTEIN XKDT"/>
    <property type="match status" value="1"/>
</dbReference>
<organism evidence="5 6">
    <name type="scientific">Pseudomonas simiae</name>
    <dbReference type="NCBI Taxonomy" id="321846"/>
    <lineage>
        <taxon>Bacteria</taxon>
        <taxon>Pseudomonadati</taxon>
        <taxon>Pseudomonadota</taxon>
        <taxon>Gammaproteobacteria</taxon>
        <taxon>Pseudomonadales</taxon>
        <taxon>Pseudomonadaceae</taxon>
        <taxon>Pseudomonas</taxon>
    </lineage>
</organism>
<evidence type="ECO:0000259" key="3">
    <source>
        <dbReference type="Pfam" id="PF26078"/>
    </source>
</evidence>
<comment type="caution">
    <text evidence="5">The sequence shown here is derived from an EMBL/GenBank/DDBJ whole genome shotgun (WGS) entry which is preliminary data.</text>
</comment>
<evidence type="ECO:0000256" key="1">
    <source>
        <dbReference type="ARBA" id="ARBA00038087"/>
    </source>
</evidence>
<dbReference type="PATRIC" id="fig|1390371.3.peg.3609"/>
<dbReference type="RefSeq" id="WP_021492484.1">
    <property type="nucleotide sequence ID" value="NZ_AVQG01000023.1"/>
</dbReference>
<dbReference type="Pfam" id="PF04865">
    <property type="entry name" value="Baseplate_J"/>
    <property type="match status" value="1"/>
</dbReference>
<dbReference type="InterPro" id="IPR006949">
    <property type="entry name" value="Barrel_Baseplate_J-like"/>
</dbReference>
<name>U1UMZ6_9PSED</name>
<dbReference type="Pfam" id="PF26078">
    <property type="entry name" value="Baseplate_J_M"/>
    <property type="match status" value="1"/>
</dbReference>
<dbReference type="PANTHER" id="PTHR37829:SF3">
    <property type="entry name" value="PROTEIN JAYE-RELATED"/>
    <property type="match status" value="1"/>
</dbReference>
<feature type="domain" description="Baseplate J-like C-terminal" evidence="4">
    <location>
        <begin position="271"/>
        <end position="345"/>
    </location>
</feature>
<evidence type="ECO:0000259" key="2">
    <source>
        <dbReference type="Pfam" id="PF04865"/>
    </source>
</evidence>
<dbReference type="Proteomes" id="UP000016504">
    <property type="component" value="Unassembled WGS sequence"/>
</dbReference>